<organism evidence="2 3">
    <name type="scientific">Phormidium tenue FACHB-1050</name>
    <dbReference type="NCBI Taxonomy" id="2692857"/>
    <lineage>
        <taxon>Bacteria</taxon>
        <taxon>Bacillati</taxon>
        <taxon>Cyanobacteriota</taxon>
        <taxon>Cyanophyceae</taxon>
        <taxon>Oscillatoriophycideae</taxon>
        <taxon>Oscillatoriales</taxon>
        <taxon>Oscillatoriaceae</taxon>
        <taxon>Phormidium</taxon>
    </lineage>
</organism>
<comment type="caution">
    <text evidence="2">The sequence shown here is derived from an EMBL/GenBank/DDBJ whole genome shotgun (WGS) entry which is preliminary data.</text>
</comment>
<keyword evidence="1" id="KW-0812">Transmembrane</keyword>
<name>A0ABR8CER8_9CYAN</name>
<evidence type="ECO:0000313" key="3">
    <source>
        <dbReference type="Proteomes" id="UP000618445"/>
    </source>
</evidence>
<dbReference type="Proteomes" id="UP000618445">
    <property type="component" value="Unassembled WGS sequence"/>
</dbReference>
<reference evidence="2 3" key="1">
    <citation type="journal article" date="2020" name="ISME J.">
        <title>Comparative genomics reveals insights into cyanobacterial evolution and habitat adaptation.</title>
        <authorList>
            <person name="Chen M.Y."/>
            <person name="Teng W.K."/>
            <person name="Zhao L."/>
            <person name="Hu C.X."/>
            <person name="Zhou Y.K."/>
            <person name="Han B.P."/>
            <person name="Song L.R."/>
            <person name="Shu W.S."/>
        </authorList>
    </citation>
    <scope>NUCLEOTIDE SEQUENCE [LARGE SCALE GENOMIC DNA]</scope>
    <source>
        <strain evidence="2 3">FACHB-1050</strain>
    </source>
</reference>
<keyword evidence="3" id="KW-1185">Reference proteome</keyword>
<dbReference type="EMBL" id="JACJQY010000031">
    <property type="protein sequence ID" value="MBD2318547.1"/>
    <property type="molecule type" value="Genomic_DNA"/>
</dbReference>
<gene>
    <name evidence="2" type="ORF">H6G05_17040</name>
</gene>
<proteinExistence type="predicted"/>
<evidence type="ECO:0000256" key="1">
    <source>
        <dbReference type="SAM" id="Phobius"/>
    </source>
</evidence>
<keyword evidence="1" id="KW-0472">Membrane</keyword>
<dbReference type="InterPro" id="IPR025132">
    <property type="entry name" value="DUF4058"/>
</dbReference>
<dbReference type="Pfam" id="PF13267">
    <property type="entry name" value="DUF4058"/>
    <property type="match status" value="1"/>
</dbReference>
<feature type="transmembrane region" description="Helical" evidence="1">
    <location>
        <begin position="6"/>
        <end position="26"/>
    </location>
</feature>
<accession>A0ABR8CER8</accession>
<sequence length="96" mass="10946">MCSKDILVPSGFLVQLLSFLYHSLLITTPFSIRDRIPDIPIPLRLGEPEPILDLQALLHQIYQRGRYGLAIDYSQAPQPPLSMEDEAWVRSLIEKS</sequence>
<keyword evidence="1" id="KW-1133">Transmembrane helix</keyword>
<protein>
    <submittedName>
        <fullName evidence="2">DUF4058 family protein</fullName>
    </submittedName>
</protein>
<evidence type="ECO:0000313" key="2">
    <source>
        <dbReference type="EMBL" id="MBD2318547.1"/>
    </source>
</evidence>